<evidence type="ECO:0000313" key="1">
    <source>
        <dbReference type="EMBL" id="GFR07893.1"/>
    </source>
</evidence>
<name>A0A8X6GPG9_TRICU</name>
<organism evidence="1 2">
    <name type="scientific">Trichonephila clavata</name>
    <name type="common">Joro spider</name>
    <name type="synonym">Nephila clavata</name>
    <dbReference type="NCBI Taxonomy" id="2740835"/>
    <lineage>
        <taxon>Eukaryota</taxon>
        <taxon>Metazoa</taxon>
        <taxon>Ecdysozoa</taxon>
        <taxon>Arthropoda</taxon>
        <taxon>Chelicerata</taxon>
        <taxon>Arachnida</taxon>
        <taxon>Araneae</taxon>
        <taxon>Araneomorphae</taxon>
        <taxon>Entelegynae</taxon>
        <taxon>Araneoidea</taxon>
        <taxon>Nephilidae</taxon>
        <taxon>Trichonephila</taxon>
    </lineage>
</organism>
<sequence>MRQWLPGTLPSVRNDWNPEYGDKAMFFESLACNQCVHQPSRDAASDGMLIFHNLKFRCAVSIDTSGSTPYIDSMQFCLTAQQMARSRRRRCSW</sequence>
<dbReference type="Proteomes" id="UP000887116">
    <property type="component" value="Unassembled WGS sequence"/>
</dbReference>
<comment type="caution">
    <text evidence="1">The sequence shown here is derived from an EMBL/GenBank/DDBJ whole genome shotgun (WGS) entry which is preliminary data.</text>
</comment>
<gene>
    <name evidence="1" type="ORF">TNCT_450451</name>
</gene>
<accession>A0A8X6GPG9</accession>
<reference evidence="1" key="1">
    <citation type="submission" date="2020-07" db="EMBL/GenBank/DDBJ databases">
        <title>Multicomponent nature underlies the extraordinary mechanical properties of spider dragline silk.</title>
        <authorList>
            <person name="Kono N."/>
            <person name="Nakamura H."/>
            <person name="Mori M."/>
            <person name="Yoshida Y."/>
            <person name="Ohtoshi R."/>
            <person name="Malay A.D."/>
            <person name="Moran D.A.P."/>
            <person name="Tomita M."/>
            <person name="Numata K."/>
            <person name="Arakawa K."/>
        </authorList>
    </citation>
    <scope>NUCLEOTIDE SEQUENCE</scope>
</reference>
<dbReference type="AlphaFoldDB" id="A0A8X6GPG9"/>
<dbReference type="EMBL" id="BMAO01036074">
    <property type="protein sequence ID" value="GFR07893.1"/>
    <property type="molecule type" value="Genomic_DNA"/>
</dbReference>
<evidence type="ECO:0000313" key="2">
    <source>
        <dbReference type="Proteomes" id="UP000887116"/>
    </source>
</evidence>
<keyword evidence="2" id="KW-1185">Reference proteome</keyword>
<protein>
    <submittedName>
        <fullName evidence="1">Uncharacterized protein</fullName>
    </submittedName>
</protein>
<proteinExistence type="predicted"/>